<evidence type="ECO:0000313" key="1">
    <source>
        <dbReference type="EMBL" id="KAK7487159.1"/>
    </source>
</evidence>
<evidence type="ECO:0000313" key="2">
    <source>
        <dbReference type="Proteomes" id="UP001519460"/>
    </source>
</evidence>
<sequence length="135" mass="14288">MICSVDSSDRCTNSLFLHSNCLLLSQTEPKVNVIIILHICLKQRGSVEDEKGRGVRRSGRAAVAGNTITLIGNGAVFGGVVTVQVARTHCNETMDKQSTRCSVHTPLTEVLGGGKCGHRNVGFSRTGVVQDVPGG</sequence>
<accession>A0ABD0KIY2</accession>
<proteinExistence type="predicted"/>
<reference evidence="1 2" key="1">
    <citation type="journal article" date="2023" name="Sci. Data">
        <title>Genome assembly of the Korean intertidal mud-creeper Batillaria attramentaria.</title>
        <authorList>
            <person name="Patra A.K."/>
            <person name="Ho P.T."/>
            <person name="Jun S."/>
            <person name="Lee S.J."/>
            <person name="Kim Y."/>
            <person name="Won Y.J."/>
        </authorList>
    </citation>
    <scope>NUCLEOTIDE SEQUENCE [LARGE SCALE GENOMIC DNA]</scope>
    <source>
        <strain evidence="1">Wonlab-2016</strain>
    </source>
</reference>
<organism evidence="1 2">
    <name type="scientific">Batillaria attramentaria</name>
    <dbReference type="NCBI Taxonomy" id="370345"/>
    <lineage>
        <taxon>Eukaryota</taxon>
        <taxon>Metazoa</taxon>
        <taxon>Spiralia</taxon>
        <taxon>Lophotrochozoa</taxon>
        <taxon>Mollusca</taxon>
        <taxon>Gastropoda</taxon>
        <taxon>Caenogastropoda</taxon>
        <taxon>Sorbeoconcha</taxon>
        <taxon>Cerithioidea</taxon>
        <taxon>Batillariidae</taxon>
        <taxon>Batillaria</taxon>
    </lineage>
</organism>
<dbReference type="Proteomes" id="UP001519460">
    <property type="component" value="Unassembled WGS sequence"/>
</dbReference>
<comment type="caution">
    <text evidence="1">The sequence shown here is derived from an EMBL/GenBank/DDBJ whole genome shotgun (WGS) entry which is preliminary data.</text>
</comment>
<keyword evidence="2" id="KW-1185">Reference proteome</keyword>
<name>A0ABD0KIY2_9CAEN</name>
<gene>
    <name evidence="1" type="ORF">BaRGS_00021654</name>
</gene>
<dbReference type="EMBL" id="JACVVK020000169">
    <property type="protein sequence ID" value="KAK7487159.1"/>
    <property type="molecule type" value="Genomic_DNA"/>
</dbReference>
<dbReference type="AlphaFoldDB" id="A0ABD0KIY2"/>
<protein>
    <submittedName>
        <fullName evidence="1">Uncharacterized protein</fullName>
    </submittedName>
</protein>